<evidence type="ECO:0000313" key="1">
    <source>
        <dbReference type="EMBL" id="CAH3027616.1"/>
    </source>
</evidence>
<organism evidence="1 2">
    <name type="scientific">Porites evermanni</name>
    <dbReference type="NCBI Taxonomy" id="104178"/>
    <lineage>
        <taxon>Eukaryota</taxon>
        <taxon>Metazoa</taxon>
        <taxon>Cnidaria</taxon>
        <taxon>Anthozoa</taxon>
        <taxon>Hexacorallia</taxon>
        <taxon>Scleractinia</taxon>
        <taxon>Fungiina</taxon>
        <taxon>Poritidae</taxon>
        <taxon>Porites</taxon>
    </lineage>
</organism>
<protein>
    <submittedName>
        <fullName evidence="1">Uncharacterized protein</fullName>
    </submittedName>
</protein>
<proteinExistence type="predicted"/>
<feature type="non-terminal residue" evidence="1">
    <location>
        <position position="144"/>
    </location>
</feature>
<name>A0ABN8MD71_9CNID</name>
<reference evidence="1 2" key="1">
    <citation type="submission" date="2022-05" db="EMBL/GenBank/DDBJ databases">
        <authorList>
            <consortium name="Genoscope - CEA"/>
            <person name="William W."/>
        </authorList>
    </citation>
    <scope>NUCLEOTIDE SEQUENCE [LARGE SCALE GENOMIC DNA]</scope>
</reference>
<comment type="caution">
    <text evidence="1">The sequence shown here is derived from an EMBL/GenBank/DDBJ whole genome shotgun (WGS) entry which is preliminary data.</text>
</comment>
<keyword evidence="2" id="KW-1185">Reference proteome</keyword>
<accession>A0ABN8MD71</accession>
<gene>
    <name evidence="1" type="ORF">PEVE_00032003</name>
</gene>
<dbReference type="Proteomes" id="UP001159427">
    <property type="component" value="Unassembled WGS sequence"/>
</dbReference>
<sequence length="144" mass="16283">MKFCCGSEVRAKRVIKITVKTLSVSAKGQRGKIAEIDIKGHFCPSHNVTNDVKIFAKVEYSTKMIIGVGAENRRFVEHVDSQPMVLIKQDRSTLDAPERKYSTKMIIGRKYPWPTRAQLLIPAPLGEEDYDGFEEEIVVMDVGR</sequence>
<dbReference type="EMBL" id="CALNXI010000462">
    <property type="protein sequence ID" value="CAH3027616.1"/>
    <property type="molecule type" value="Genomic_DNA"/>
</dbReference>
<evidence type="ECO:0000313" key="2">
    <source>
        <dbReference type="Proteomes" id="UP001159427"/>
    </source>
</evidence>